<evidence type="ECO:0000256" key="2">
    <source>
        <dbReference type="SAM" id="SignalP"/>
    </source>
</evidence>
<proteinExistence type="predicted"/>
<dbReference type="InterPro" id="IPR006121">
    <property type="entry name" value="HMA_dom"/>
</dbReference>
<sequence>MGKTLLFAALFSMAPVYAQHAFAQEKTVTLHVSGMTCGTCPISVRHSAMQMKGVHTAIVNIDTAMATVTYEDSEQSPQAIAQTITKLGYPATITDAKQ</sequence>
<feature type="chain" id="PRO_5012860497" evidence="2">
    <location>
        <begin position="19"/>
        <end position="98"/>
    </location>
</feature>
<gene>
    <name evidence="4" type="ORF">MMIC_P1634</name>
</gene>
<dbReference type="SUPFAM" id="SSF55008">
    <property type="entry name" value="HMA, heavy metal-associated domain"/>
    <property type="match status" value="1"/>
</dbReference>
<dbReference type="Pfam" id="PF00403">
    <property type="entry name" value="HMA"/>
    <property type="match status" value="1"/>
</dbReference>
<feature type="signal peptide" evidence="2">
    <location>
        <begin position="1"/>
        <end position="18"/>
    </location>
</feature>
<dbReference type="PROSITE" id="PS50846">
    <property type="entry name" value="HMA_2"/>
    <property type="match status" value="1"/>
</dbReference>
<dbReference type="CDD" id="cd00371">
    <property type="entry name" value="HMA"/>
    <property type="match status" value="1"/>
</dbReference>
<dbReference type="EMBL" id="BDFD01000013">
    <property type="protein sequence ID" value="GAV20662.1"/>
    <property type="molecule type" value="Genomic_DNA"/>
</dbReference>
<dbReference type="Proteomes" id="UP000231632">
    <property type="component" value="Unassembled WGS sequence"/>
</dbReference>
<dbReference type="InterPro" id="IPR001802">
    <property type="entry name" value="MerP/CopZ"/>
</dbReference>
<accession>A0A1L8CP10</accession>
<dbReference type="InterPro" id="IPR036163">
    <property type="entry name" value="HMA_dom_sf"/>
</dbReference>
<comment type="caution">
    <text evidence="4">The sequence shown here is derived from an EMBL/GenBank/DDBJ whole genome shotgun (WGS) entry which is preliminary data.</text>
</comment>
<dbReference type="FunFam" id="3.30.70.100:FF:000001">
    <property type="entry name" value="ATPase copper transporting beta"/>
    <property type="match status" value="1"/>
</dbReference>
<evidence type="ECO:0000313" key="5">
    <source>
        <dbReference type="Proteomes" id="UP000231632"/>
    </source>
</evidence>
<feature type="domain" description="HMA" evidence="3">
    <location>
        <begin position="26"/>
        <end position="92"/>
    </location>
</feature>
<keyword evidence="5" id="KW-1185">Reference proteome</keyword>
<name>A0A1L8CP10_9PROT</name>
<reference evidence="4 5" key="1">
    <citation type="journal article" date="2017" name="Arch. Microbiol.">
        <title>Mariprofundus micogutta sp. nov., a novel iron-oxidizing zetaproteobacterium isolated from a deep-sea hydrothermal field at the Bayonnaise knoll of the Izu-Ogasawara arc, and a description of Mariprofundales ord. nov. and Zetaproteobacteria classis nov.</title>
        <authorList>
            <person name="Makita H."/>
            <person name="Tanaka E."/>
            <person name="Mitsunobu S."/>
            <person name="Miyazaki M."/>
            <person name="Nunoura T."/>
            <person name="Uematsu K."/>
            <person name="Takaki Y."/>
            <person name="Nishi S."/>
            <person name="Shimamura S."/>
            <person name="Takai K."/>
        </authorList>
    </citation>
    <scope>NUCLEOTIDE SEQUENCE [LARGE SCALE GENOMIC DNA]</scope>
    <source>
        <strain evidence="4 5">ET2</strain>
    </source>
</reference>
<organism evidence="4 5">
    <name type="scientific">Mariprofundus micogutta</name>
    <dbReference type="NCBI Taxonomy" id="1921010"/>
    <lineage>
        <taxon>Bacteria</taxon>
        <taxon>Pseudomonadati</taxon>
        <taxon>Pseudomonadota</taxon>
        <taxon>Candidatius Mariprofundia</taxon>
        <taxon>Mariprofundales</taxon>
        <taxon>Mariprofundaceae</taxon>
        <taxon>Mariprofundus</taxon>
    </lineage>
</organism>
<dbReference type="GO" id="GO:0046872">
    <property type="term" value="F:metal ion binding"/>
    <property type="evidence" value="ECO:0007669"/>
    <property type="project" value="UniProtKB-KW"/>
</dbReference>
<keyword evidence="2" id="KW-0732">Signal</keyword>
<dbReference type="Gene3D" id="3.30.70.100">
    <property type="match status" value="1"/>
</dbReference>
<dbReference type="RefSeq" id="WP_072659963.1">
    <property type="nucleotide sequence ID" value="NZ_BDFD01000013.1"/>
</dbReference>
<dbReference type="AlphaFoldDB" id="A0A1L8CP10"/>
<keyword evidence="1" id="KW-0479">Metal-binding</keyword>
<protein>
    <submittedName>
        <fullName evidence="4">Periplasmic mercuric ion binding protein</fullName>
    </submittedName>
</protein>
<evidence type="ECO:0000256" key="1">
    <source>
        <dbReference type="ARBA" id="ARBA00022723"/>
    </source>
</evidence>
<dbReference type="STRING" id="1921010.MMIC_P1634"/>
<evidence type="ECO:0000259" key="3">
    <source>
        <dbReference type="PROSITE" id="PS50846"/>
    </source>
</evidence>
<evidence type="ECO:0000313" key="4">
    <source>
        <dbReference type="EMBL" id="GAV20662.1"/>
    </source>
</evidence>
<dbReference type="PRINTS" id="PR00946">
    <property type="entry name" value="HGSCAVENGER"/>
</dbReference>
<dbReference type="OrthoDB" id="7205933at2"/>